<dbReference type="AlphaFoldDB" id="A0A7H0VH59"/>
<dbReference type="Pfam" id="PF18962">
    <property type="entry name" value="Por_Secre_tail"/>
    <property type="match status" value="1"/>
</dbReference>
<accession>A0A7H0VH59</accession>
<feature type="signal peptide" evidence="2">
    <location>
        <begin position="1"/>
        <end position="24"/>
    </location>
</feature>
<feature type="chain" id="PRO_5028804853" evidence="2">
    <location>
        <begin position="25"/>
        <end position="621"/>
    </location>
</feature>
<dbReference type="Proteomes" id="UP000516305">
    <property type="component" value="Chromosome"/>
</dbReference>
<dbReference type="KEGG" id="chyd:H4K34_04200"/>
<dbReference type="RefSeq" id="WP_210759582.1">
    <property type="nucleotide sequence ID" value="NZ_CP060139.1"/>
</dbReference>
<evidence type="ECO:0000259" key="3">
    <source>
        <dbReference type="Pfam" id="PF18962"/>
    </source>
</evidence>
<gene>
    <name evidence="4" type="ORF">H4K34_04200</name>
</gene>
<name>A0A7H0VH59_9FLAO</name>
<dbReference type="NCBIfam" id="TIGR04183">
    <property type="entry name" value="Por_Secre_tail"/>
    <property type="match status" value="1"/>
</dbReference>
<dbReference type="EMBL" id="CP060139">
    <property type="protein sequence ID" value="QNR25057.1"/>
    <property type="molecule type" value="Genomic_DNA"/>
</dbReference>
<evidence type="ECO:0000256" key="2">
    <source>
        <dbReference type="SAM" id="SignalP"/>
    </source>
</evidence>
<organism evidence="4 5">
    <name type="scientific">Croceimicrobium hydrocarbonivorans</name>
    <dbReference type="NCBI Taxonomy" id="2761580"/>
    <lineage>
        <taxon>Bacteria</taxon>
        <taxon>Pseudomonadati</taxon>
        <taxon>Bacteroidota</taxon>
        <taxon>Flavobacteriia</taxon>
        <taxon>Flavobacteriales</taxon>
        <taxon>Owenweeksiaceae</taxon>
        <taxon>Croceimicrobium</taxon>
    </lineage>
</organism>
<keyword evidence="1 2" id="KW-0732">Signal</keyword>
<evidence type="ECO:0000313" key="5">
    <source>
        <dbReference type="Proteomes" id="UP000516305"/>
    </source>
</evidence>
<evidence type="ECO:0000256" key="1">
    <source>
        <dbReference type="ARBA" id="ARBA00022729"/>
    </source>
</evidence>
<keyword evidence="5" id="KW-1185">Reference proteome</keyword>
<protein>
    <submittedName>
        <fullName evidence="4">T9SS type A sorting domain-containing protein</fullName>
    </submittedName>
</protein>
<sequence length="621" mass="71465">MTQRQHLKLLPLFALSILCFALQAQRQEYLSGISALPLNPETQAQPLAKSNAVLSLPFVDDFSYNSNIPDPSKWEVSDIWVNQTWAISPISLGVASFDGLNRYGRPYSAVPKDSICDILISQSINLNSPTDSVYLSFYYQAGGWGEQPAVGTDSLILQFWNDQNSNWESVWSNETYPTTYFKNAMVYVPNRYHQANFKFRFYNYGAYYGALDTWHIDYVYLNDRRSFKDSIPNDIAFTRPHPSLLINYESVPWWHINQAFNIQSIFKKEVDLYYRRNRQSSASKPNLNLGFYEVSLNGNLLQKQVNTSATLEQGHLPNEETQYTIPQVGEPRLNFVNPPYSDEFEFRSYHTFNGVNFDIPENDTIRRIQVFKNYYAYDDGSAERAYEIRNNRGGFIVQRYDVLVNDTLKGLQIYFQPALYDLDNQEFSILLLSNTSGLPSSIIYETDSIYTAQYTDANFYQSYMLDTAIAGPVTTGTVFIGIRQKNSDPLSLGYDQNSRNRTTAFYGELNDMYQSFLGGTIMMRPIFRYAPRDLSQKEEFLTDSFQVYPNPSDGDFQFELPADLHDLEGYQLSLYNLQGQLLAQKAVAPNWDLSHLPSGLYLIRLADSQGKSNWQQKIQIY</sequence>
<feature type="domain" description="Secretion system C-terminal sorting" evidence="3">
    <location>
        <begin position="547"/>
        <end position="618"/>
    </location>
</feature>
<dbReference type="InterPro" id="IPR026444">
    <property type="entry name" value="Secre_tail"/>
</dbReference>
<reference evidence="4 5" key="1">
    <citation type="submission" date="2020-08" db="EMBL/GenBank/DDBJ databases">
        <title>Croceimicrobium hydrocarbonivorans gen. nov., sp. nov., a novel marine bacterium isolated from a bacterial consortium that degrades polyethylene terephthalate.</title>
        <authorList>
            <person name="Liu R."/>
        </authorList>
    </citation>
    <scope>NUCLEOTIDE SEQUENCE [LARGE SCALE GENOMIC DNA]</scope>
    <source>
        <strain evidence="4 5">A20-9</strain>
    </source>
</reference>
<proteinExistence type="predicted"/>
<evidence type="ECO:0000313" key="4">
    <source>
        <dbReference type="EMBL" id="QNR25057.1"/>
    </source>
</evidence>
<dbReference type="Gene3D" id="2.60.120.260">
    <property type="entry name" value="Galactose-binding domain-like"/>
    <property type="match status" value="1"/>
</dbReference>